<dbReference type="Pfam" id="PF13476">
    <property type="entry name" value="AAA_23"/>
    <property type="match status" value="1"/>
</dbReference>
<comment type="caution">
    <text evidence="4">The sequence shown here is derived from an EMBL/GenBank/DDBJ whole genome shotgun (WGS) entry which is preliminary data.</text>
</comment>
<dbReference type="Gene3D" id="3.40.50.300">
    <property type="entry name" value="P-loop containing nucleotide triphosphate hydrolases"/>
    <property type="match status" value="2"/>
</dbReference>
<dbReference type="Pfam" id="PF13558">
    <property type="entry name" value="SbcC_Walker_B"/>
    <property type="match status" value="1"/>
</dbReference>
<feature type="domain" description="Rad50/SbcC-type AAA" evidence="3">
    <location>
        <begin position="5"/>
        <end position="216"/>
    </location>
</feature>
<evidence type="ECO:0000313" key="5">
    <source>
        <dbReference type="Proteomes" id="UP000321907"/>
    </source>
</evidence>
<evidence type="ECO:0000259" key="3">
    <source>
        <dbReference type="Pfam" id="PF13476"/>
    </source>
</evidence>
<keyword evidence="1" id="KW-0175">Coiled coil</keyword>
<dbReference type="EMBL" id="VOXD01000003">
    <property type="protein sequence ID" value="TXF91184.1"/>
    <property type="molecule type" value="Genomic_DNA"/>
</dbReference>
<evidence type="ECO:0000313" key="4">
    <source>
        <dbReference type="EMBL" id="TXF91184.1"/>
    </source>
</evidence>
<evidence type="ECO:0000256" key="2">
    <source>
        <dbReference type="SAM" id="MobiDB-lite"/>
    </source>
</evidence>
<reference evidence="4 5" key="1">
    <citation type="submission" date="2019-08" db="EMBL/GenBank/DDBJ databases">
        <title>Lewinella sp. strain SSH13 Genome sequencing and assembly.</title>
        <authorList>
            <person name="Kim I."/>
        </authorList>
    </citation>
    <scope>NUCLEOTIDE SEQUENCE [LARGE SCALE GENOMIC DNA]</scope>
    <source>
        <strain evidence="4 5">SSH13</strain>
    </source>
</reference>
<feature type="compositionally biased region" description="Polar residues" evidence="2">
    <location>
        <begin position="116"/>
        <end position="127"/>
    </location>
</feature>
<dbReference type="Proteomes" id="UP000321907">
    <property type="component" value="Unassembled WGS sequence"/>
</dbReference>
<evidence type="ECO:0000256" key="1">
    <source>
        <dbReference type="SAM" id="Coils"/>
    </source>
</evidence>
<dbReference type="RefSeq" id="WP_147929203.1">
    <property type="nucleotide sequence ID" value="NZ_VOXD01000003.1"/>
</dbReference>
<feature type="region of interest" description="Disordered" evidence="2">
    <location>
        <begin position="110"/>
        <end position="130"/>
    </location>
</feature>
<accession>A0A5C7FWV5</accession>
<protein>
    <submittedName>
        <fullName evidence="4">AAA family ATPase</fullName>
    </submittedName>
</protein>
<proteinExistence type="predicted"/>
<keyword evidence="5" id="KW-1185">Reference proteome</keyword>
<dbReference type="InterPro" id="IPR038729">
    <property type="entry name" value="Rad50/SbcC_AAA"/>
</dbReference>
<dbReference type="OrthoDB" id="9795626at2"/>
<dbReference type="AlphaFoldDB" id="A0A5C7FWV5"/>
<dbReference type="InterPro" id="IPR027417">
    <property type="entry name" value="P-loop_NTPase"/>
</dbReference>
<feature type="coiled-coil region" evidence="1">
    <location>
        <begin position="609"/>
        <end position="639"/>
    </location>
</feature>
<dbReference type="PANTHER" id="PTHR32114">
    <property type="entry name" value="ABC TRANSPORTER ABCH.3"/>
    <property type="match status" value="1"/>
</dbReference>
<dbReference type="PANTHER" id="PTHR32114:SF2">
    <property type="entry name" value="ABC TRANSPORTER ABCH.3"/>
    <property type="match status" value="1"/>
</dbReference>
<sequence>MKILRVHIRNLNSLRGDHWVDFTAPPLADHSLYAIVGPTGAGKTTILDAITLALYGQTERNKSEVDRKDGSGTVLTYGEGECMAELEYEVVVSGKTERFRSAWTRQRAHKKPDANLTASKHSISQFDPQAPSENPWKILATKKREVAEKTQEIVGLDYERFVRSVMLTQGDFARFLKSDTGNKAEILEKITGTEIYRDLSVAAFTRAKLAREAHERATEALATMPPLASEDRQRLDDQVITRKAELEVLKEALAAQAKQLGLYDSLAALKVKSAAAVAESIRLEKAFDEAKEDRERLAKSEDLQPLRSDLQSEVRLESEIQQLAADTATTKAKQEELEAAVAAAGREIVAAQDKLNDYYEKLPAREKKIAIVADLEREIAALSRDLELDGKRQESTAGSLKERKEKQAELNASVTRLRKDLAGMEPEQIREHLAKYDEEIPAETKKIEALDQRIVSRKLADRIAAETTVLRKTEEDLAAATAALNEAEKAFAAAEENLADRRLVLNNLRLSASLAEHKLNLKPGENCPVCGATDHPALENFTPVTDSAIERTKADVNKALDLVENQRQYLKTARQNEAAIRSRHEHLATLIGELTTQLGPETPAVTEPLEELQQQRAALAEKLRKYSTEQARLRALQTKLPALTAFETELVTVASRVTELEAELAAVTGALAGNNKQLTQKKDRIKAEVGDLTAEQCREMTRKKKDGLTAALAAAEKAEIDRRGQLSALTSRQSVLAEQTGKLTNELMVVRARLATSLAERKLTSAAAREALLPETEALHLRERLSKLAGELATANTVNQNLKQETEAATAAVADLPDRDALDKSRAQSEFKISEADRLIGALELQIRQDDERIIATAEKRRQLEGLRKEMDRWTVMSKLIGSADGKKFRSYAQAITLQRLIDVGNSHLGSISPRYRMEYAAPEAGGSENLEIIISDTYHDENKRTMATLSGGETFLISLALALGLSDLASGKNLIQSLFIDEGFGTLDGKTLEKAMTTLEQLRDQGKTIGLISHVASLRERIYCQIRLEPVGDGFSTIVVSDEG</sequence>
<dbReference type="GO" id="GO:0016887">
    <property type="term" value="F:ATP hydrolysis activity"/>
    <property type="evidence" value="ECO:0007669"/>
    <property type="project" value="InterPro"/>
</dbReference>
<dbReference type="SUPFAM" id="SSF52540">
    <property type="entry name" value="P-loop containing nucleoside triphosphate hydrolases"/>
    <property type="match status" value="1"/>
</dbReference>
<dbReference type="GO" id="GO:0006302">
    <property type="term" value="P:double-strand break repair"/>
    <property type="evidence" value="ECO:0007669"/>
    <property type="project" value="InterPro"/>
</dbReference>
<gene>
    <name evidence="4" type="ORF">FUA23_02865</name>
</gene>
<name>A0A5C7FWV5_9BACT</name>
<feature type="coiled-coil region" evidence="1">
    <location>
        <begin position="334"/>
        <end position="497"/>
    </location>
</feature>
<organism evidence="4 5">
    <name type="scientific">Neolewinella aurantiaca</name>
    <dbReference type="NCBI Taxonomy" id="2602767"/>
    <lineage>
        <taxon>Bacteria</taxon>
        <taxon>Pseudomonadati</taxon>
        <taxon>Bacteroidota</taxon>
        <taxon>Saprospiria</taxon>
        <taxon>Saprospirales</taxon>
        <taxon>Lewinellaceae</taxon>
        <taxon>Neolewinella</taxon>
    </lineage>
</organism>